<sequence length="122" mass="13701">MAIKNLTADDVNRILTEKDHLDVVYCFTSKTNEKAIEDTMKGWATQYPEAAFSSLDLMESRPLADELGIDDGVARFLIFRDGKKIGSVHCAAAGEEQQVKLVKEEILALLGRRREQQVVMED</sequence>
<evidence type="ECO:0000313" key="1">
    <source>
        <dbReference type="EMBL" id="KAK0647151.1"/>
    </source>
</evidence>
<protein>
    <submittedName>
        <fullName evidence="1">Uncharacterized protein</fullName>
    </submittedName>
</protein>
<dbReference type="InterPro" id="IPR036249">
    <property type="entry name" value="Thioredoxin-like_sf"/>
</dbReference>
<keyword evidence="2" id="KW-1185">Reference proteome</keyword>
<dbReference type="Proteomes" id="UP001174936">
    <property type="component" value="Unassembled WGS sequence"/>
</dbReference>
<dbReference type="SUPFAM" id="SSF52833">
    <property type="entry name" value="Thioredoxin-like"/>
    <property type="match status" value="1"/>
</dbReference>
<dbReference type="AlphaFoldDB" id="A0AA40CQ39"/>
<evidence type="ECO:0000313" key="2">
    <source>
        <dbReference type="Proteomes" id="UP001174936"/>
    </source>
</evidence>
<accession>A0AA40CQ39</accession>
<dbReference type="EMBL" id="JAULSV010000004">
    <property type="protein sequence ID" value="KAK0647151.1"/>
    <property type="molecule type" value="Genomic_DNA"/>
</dbReference>
<organism evidence="1 2">
    <name type="scientific">Cercophora newfieldiana</name>
    <dbReference type="NCBI Taxonomy" id="92897"/>
    <lineage>
        <taxon>Eukaryota</taxon>
        <taxon>Fungi</taxon>
        <taxon>Dikarya</taxon>
        <taxon>Ascomycota</taxon>
        <taxon>Pezizomycotina</taxon>
        <taxon>Sordariomycetes</taxon>
        <taxon>Sordariomycetidae</taxon>
        <taxon>Sordariales</taxon>
        <taxon>Lasiosphaeriaceae</taxon>
        <taxon>Cercophora</taxon>
    </lineage>
</organism>
<proteinExistence type="predicted"/>
<gene>
    <name evidence="1" type="ORF">B0T16DRAFT_414750</name>
</gene>
<reference evidence="1" key="1">
    <citation type="submission" date="2023-06" db="EMBL/GenBank/DDBJ databases">
        <title>Genome-scale phylogeny and comparative genomics of the fungal order Sordariales.</title>
        <authorList>
            <consortium name="Lawrence Berkeley National Laboratory"/>
            <person name="Hensen N."/>
            <person name="Bonometti L."/>
            <person name="Westerberg I."/>
            <person name="Brannstrom I.O."/>
            <person name="Guillou S."/>
            <person name="Cros-Aarteil S."/>
            <person name="Calhoun S."/>
            <person name="Haridas S."/>
            <person name="Kuo A."/>
            <person name="Mondo S."/>
            <person name="Pangilinan J."/>
            <person name="Riley R."/>
            <person name="Labutti K."/>
            <person name="Andreopoulos B."/>
            <person name="Lipzen A."/>
            <person name="Chen C."/>
            <person name="Yanf M."/>
            <person name="Daum C."/>
            <person name="Ng V."/>
            <person name="Clum A."/>
            <person name="Steindorff A."/>
            <person name="Ohm R."/>
            <person name="Martin F."/>
            <person name="Silar P."/>
            <person name="Natvig D."/>
            <person name="Lalanne C."/>
            <person name="Gautier V."/>
            <person name="Ament-Velasquez S.L."/>
            <person name="Kruys A."/>
            <person name="Hutchinson M.I."/>
            <person name="Powell A.J."/>
            <person name="Barry K."/>
            <person name="Miller A.N."/>
            <person name="Grigoriev I.V."/>
            <person name="Debuchy R."/>
            <person name="Gladieux P."/>
            <person name="Thoren M.H."/>
            <person name="Johannesson H."/>
        </authorList>
    </citation>
    <scope>NUCLEOTIDE SEQUENCE</scope>
    <source>
        <strain evidence="1">SMH2532-1</strain>
    </source>
</reference>
<dbReference type="Gene3D" id="3.40.30.10">
    <property type="entry name" value="Glutaredoxin"/>
    <property type="match status" value="1"/>
</dbReference>
<comment type="caution">
    <text evidence="1">The sequence shown here is derived from an EMBL/GenBank/DDBJ whole genome shotgun (WGS) entry which is preliminary data.</text>
</comment>
<name>A0AA40CQ39_9PEZI</name>